<evidence type="ECO:0000256" key="2">
    <source>
        <dbReference type="ARBA" id="ARBA00022490"/>
    </source>
</evidence>
<evidence type="ECO:0000256" key="4">
    <source>
        <dbReference type="ARBA" id="ARBA00023315"/>
    </source>
</evidence>
<comment type="subcellular location">
    <subcellularLocation>
        <location evidence="1 15">Cytoplasm</location>
    </subcellularLocation>
</comment>
<dbReference type="InterPro" id="IPR004616">
    <property type="entry name" value="Leu/Phe-tRNA_Trfase"/>
</dbReference>
<proteinExistence type="inferred from homology"/>
<reference evidence="17" key="1">
    <citation type="submission" date="2016-10" db="EMBL/GenBank/DDBJ databases">
        <authorList>
            <person name="Varghese N."/>
            <person name="Submissions S."/>
        </authorList>
    </citation>
    <scope>NUCLEOTIDE SEQUENCE [LARGE SCALE GENOMIC DNA]</scope>
    <source>
        <strain evidence="17">DSM 6150</strain>
    </source>
</reference>
<dbReference type="InterPro" id="IPR016181">
    <property type="entry name" value="Acyl_CoA_acyltransferase"/>
</dbReference>
<dbReference type="HAMAP" id="MF_00688">
    <property type="entry name" value="Leu_Phe_trans"/>
    <property type="match status" value="1"/>
</dbReference>
<dbReference type="AlphaFoldDB" id="A0A1I4WFP2"/>
<evidence type="ECO:0000256" key="14">
    <source>
        <dbReference type="ARBA" id="ARBA00083640"/>
    </source>
</evidence>
<comment type="similarity">
    <text evidence="9 15">Belongs to the L/F-transferase family.</text>
</comment>
<evidence type="ECO:0000256" key="13">
    <source>
        <dbReference type="ARBA" id="ARBA00077165"/>
    </source>
</evidence>
<evidence type="ECO:0000256" key="8">
    <source>
        <dbReference type="ARBA" id="ARBA00054043"/>
    </source>
</evidence>
<dbReference type="NCBIfam" id="TIGR00667">
    <property type="entry name" value="aat"/>
    <property type="match status" value="1"/>
</dbReference>
<comment type="function">
    <text evidence="8 15">Functions in the N-end rule pathway of protein degradation where it conjugates Leu, Phe and, less efficiently, Met from aminoacyl-tRNAs to the N-termini of proteins containing an N-terminal arginine or lysine.</text>
</comment>
<keyword evidence="17" id="KW-1185">Reference proteome</keyword>
<comment type="catalytic activity">
    <reaction evidence="6 15">
        <text>N-terminal L-arginyl-[protein] + L-leucyl-tRNA(Leu) = N-terminal L-leucyl-L-arginyl-[protein] + tRNA(Leu) + H(+)</text>
        <dbReference type="Rhea" id="RHEA:50416"/>
        <dbReference type="Rhea" id="RHEA-COMP:9613"/>
        <dbReference type="Rhea" id="RHEA-COMP:9622"/>
        <dbReference type="Rhea" id="RHEA-COMP:12672"/>
        <dbReference type="Rhea" id="RHEA-COMP:12673"/>
        <dbReference type="ChEBI" id="CHEBI:15378"/>
        <dbReference type="ChEBI" id="CHEBI:64719"/>
        <dbReference type="ChEBI" id="CHEBI:78442"/>
        <dbReference type="ChEBI" id="CHEBI:78494"/>
        <dbReference type="ChEBI" id="CHEBI:133044"/>
        <dbReference type="EC" id="2.3.2.6"/>
    </reaction>
</comment>
<name>A0A1I4WFP2_9NEIS</name>
<dbReference type="InterPro" id="IPR042203">
    <property type="entry name" value="Leu/Phe-tRNA_Trfase_C"/>
</dbReference>
<comment type="catalytic activity">
    <reaction evidence="5 15">
        <text>L-phenylalanyl-tRNA(Phe) + an N-terminal L-alpha-aminoacyl-[protein] = an N-terminal L-phenylalanyl-L-alpha-aminoacyl-[protein] + tRNA(Phe)</text>
        <dbReference type="Rhea" id="RHEA:43632"/>
        <dbReference type="Rhea" id="RHEA-COMP:9668"/>
        <dbReference type="Rhea" id="RHEA-COMP:9699"/>
        <dbReference type="Rhea" id="RHEA-COMP:10636"/>
        <dbReference type="Rhea" id="RHEA-COMP:10637"/>
        <dbReference type="ChEBI" id="CHEBI:78442"/>
        <dbReference type="ChEBI" id="CHEBI:78531"/>
        <dbReference type="ChEBI" id="CHEBI:78597"/>
        <dbReference type="ChEBI" id="CHEBI:83561"/>
        <dbReference type="EC" id="2.3.2.6"/>
    </reaction>
</comment>
<keyword evidence="3 15" id="KW-0808">Transferase</keyword>
<keyword evidence="2 15" id="KW-0963">Cytoplasm</keyword>
<dbReference type="GO" id="GO:0008914">
    <property type="term" value="F:leucyl-tRNA--protein transferase activity"/>
    <property type="evidence" value="ECO:0007669"/>
    <property type="project" value="UniProtKB-UniRule"/>
</dbReference>
<dbReference type="GO" id="GO:0030163">
    <property type="term" value="P:protein catabolic process"/>
    <property type="evidence" value="ECO:0007669"/>
    <property type="project" value="UniProtKB-UniRule"/>
</dbReference>
<accession>A0A1I4WFP2</accession>
<gene>
    <name evidence="15" type="primary">aat</name>
    <name evidence="16" type="ORF">SAMN05660284_00598</name>
</gene>
<keyword evidence="4 15" id="KW-0012">Acyltransferase</keyword>
<protein>
    <recommendedName>
        <fullName evidence="11 15">Leucyl/phenylalanyl-tRNA--protein transferase</fullName>
        <ecNumber evidence="10 15">2.3.2.6</ecNumber>
    </recommendedName>
    <alternativeName>
        <fullName evidence="12 15">L/F-transferase</fullName>
    </alternativeName>
    <alternativeName>
        <fullName evidence="13 15">Leucyltransferase</fullName>
    </alternativeName>
    <alternativeName>
        <fullName evidence="14 15">Phenyalanyltransferase</fullName>
    </alternativeName>
</protein>
<evidence type="ECO:0000256" key="11">
    <source>
        <dbReference type="ARBA" id="ARBA00074372"/>
    </source>
</evidence>
<evidence type="ECO:0000256" key="15">
    <source>
        <dbReference type="HAMAP-Rule" id="MF_00688"/>
    </source>
</evidence>
<comment type="catalytic activity">
    <reaction evidence="7 15">
        <text>N-terminal L-lysyl-[protein] + L-leucyl-tRNA(Leu) = N-terminal L-leucyl-L-lysyl-[protein] + tRNA(Leu) + H(+)</text>
        <dbReference type="Rhea" id="RHEA:12340"/>
        <dbReference type="Rhea" id="RHEA-COMP:9613"/>
        <dbReference type="Rhea" id="RHEA-COMP:9622"/>
        <dbReference type="Rhea" id="RHEA-COMP:12670"/>
        <dbReference type="Rhea" id="RHEA-COMP:12671"/>
        <dbReference type="ChEBI" id="CHEBI:15378"/>
        <dbReference type="ChEBI" id="CHEBI:65249"/>
        <dbReference type="ChEBI" id="CHEBI:78442"/>
        <dbReference type="ChEBI" id="CHEBI:78494"/>
        <dbReference type="ChEBI" id="CHEBI:133043"/>
        <dbReference type="EC" id="2.3.2.6"/>
    </reaction>
</comment>
<dbReference type="PANTHER" id="PTHR30098">
    <property type="entry name" value="LEUCYL/PHENYLALANYL-TRNA--PROTEIN TRANSFERASE"/>
    <property type="match status" value="1"/>
</dbReference>
<dbReference type="PANTHER" id="PTHR30098:SF2">
    <property type="entry name" value="LEUCYL_PHENYLALANYL-TRNA--PROTEIN TRANSFERASE"/>
    <property type="match status" value="1"/>
</dbReference>
<dbReference type="FunFam" id="3.30.70.3550:FF:000001">
    <property type="entry name" value="Leucyl/phenylalanyl-tRNA--protein transferase"/>
    <property type="match status" value="1"/>
</dbReference>
<evidence type="ECO:0000313" key="17">
    <source>
        <dbReference type="Proteomes" id="UP000242869"/>
    </source>
</evidence>
<evidence type="ECO:0000256" key="1">
    <source>
        <dbReference type="ARBA" id="ARBA00004496"/>
    </source>
</evidence>
<dbReference type="GO" id="GO:0005737">
    <property type="term" value="C:cytoplasm"/>
    <property type="evidence" value="ECO:0007669"/>
    <property type="project" value="UniProtKB-SubCell"/>
</dbReference>
<evidence type="ECO:0000313" key="16">
    <source>
        <dbReference type="EMBL" id="SFN12664.1"/>
    </source>
</evidence>
<dbReference type="Pfam" id="PF03588">
    <property type="entry name" value="Leu_Phe_trans"/>
    <property type="match status" value="1"/>
</dbReference>
<evidence type="ECO:0000256" key="10">
    <source>
        <dbReference type="ARBA" id="ARBA00066767"/>
    </source>
</evidence>
<evidence type="ECO:0000256" key="7">
    <source>
        <dbReference type="ARBA" id="ARBA00051538"/>
    </source>
</evidence>
<evidence type="ECO:0000256" key="6">
    <source>
        <dbReference type="ARBA" id="ARBA00050652"/>
    </source>
</evidence>
<dbReference type="EMBL" id="FOVE01000003">
    <property type="protein sequence ID" value="SFN12664.1"/>
    <property type="molecule type" value="Genomic_DNA"/>
</dbReference>
<sequence length="238" mass="26767">MIPWLDSFSLDFPSPEQALHEPNGLLAAGGGLEPERILAAYSQGIFPWYMPDDPILWWSPNPRMVLFPDELHIPRSLAKTLRNCSYEIRFDTAFPQVMTCCAAPRKGASGTWISQAMQDAYCDLHRMGYAHSVETWIDGELAGGLYGVALGDVFYGESMFALKPDASKIAFARLVPWLAGHGFRLIDCQMRTDHLTRFGGREIPRREFCTLLTEFVAVPRTPRLWHHDIIHGGSGTRT</sequence>
<evidence type="ECO:0000256" key="12">
    <source>
        <dbReference type="ARBA" id="ARBA00077136"/>
    </source>
</evidence>
<dbReference type="EC" id="2.3.2.6" evidence="10 15"/>
<dbReference type="RefSeq" id="WP_091191207.1">
    <property type="nucleotide sequence ID" value="NZ_FOVE01000003.1"/>
</dbReference>
<dbReference type="STRING" id="83765.SAMN05660284_00598"/>
<organism evidence="16 17">
    <name type="scientific">Formivibrio citricus</name>
    <dbReference type="NCBI Taxonomy" id="83765"/>
    <lineage>
        <taxon>Bacteria</taxon>
        <taxon>Pseudomonadati</taxon>
        <taxon>Pseudomonadota</taxon>
        <taxon>Betaproteobacteria</taxon>
        <taxon>Neisseriales</taxon>
        <taxon>Chitinibacteraceae</taxon>
        <taxon>Formivibrio</taxon>
    </lineage>
</organism>
<dbReference type="Gene3D" id="3.30.70.3550">
    <property type="entry name" value="Leucyl/phenylalanyl-tRNA-protein transferase, N-terminal domain"/>
    <property type="match status" value="1"/>
</dbReference>
<dbReference type="Proteomes" id="UP000242869">
    <property type="component" value="Unassembled WGS sequence"/>
</dbReference>
<evidence type="ECO:0000256" key="3">
    <source>
        <dbReference type="ARBA" id="ARBA00022679"/>
    </source>
</evidence>
<dbReference type="SUPFAM" id="SSF55729">
    <property type="entry name" value="Acyl-CoA N-acyltransferases (Nat)"/>
    <property type="match status" value="1"/>
</dbReference>
<dbReference type="OrthoDB" id="9790282at2"/>
<evidence type="ECO:0000256" key="9">
    <source>
        <dbReference type="ARBA" id="ARBA00061535"/>
    </source>
</evidence>
<dbReference type="Gene3D" id="3.40.630.70">
    <property type="entry name" value="Leucyl/phenylalanyl-tRNA-protein transferase, C-terminal domain"/>
    <property type="match status" value="1"/>
</dbReference>
<dbReference type="InterPro" id="IPR042221">
    <property type="entry name" value="Leu/Phe-tRNA_Trfase_N"/>
</dbReference>
<evidence type="ECO:0000256" key="5">
    <source>
        <dbReference type="ARBA" id="ARBA00050607"/>
    </source>
</evidence>
<dbReference type="FunFam" id="3.40.630.70:FF:000001">
    <property type="entry name" value="Leucyl/phenylalanyl-tRNA--protein transferase"/>
    <property type="match status" value="1"/>
</dbReference>